<evidence type="ECO:0000313" key="4">
    <source>
        <dbReference type="Proteomes" id="UP000759537"/>
    </source>
</evidence>
<dbReference type="PANTHER" id="PTHR24413">
    <property type="entry name" value="SPECKLE-TYPE POZ PROTEIN"/>
    <property type="match status" value="1"/>
</dbReference>
<keyword evidence="4" id="KW-1185">Reference proteome</keyword>
<reference evidence="3" key="1">
    <citation type="submission" date="2019-10" db="EMBL/GenBank/DDBJ databases">
        <authorList>
            <consortium name="DOE Joint Genome Institute"/>
            <person name="Kuo A."/>
            <person name="Miyauchi S."/>
            <person name="Kiss E."/>
            <person name="Drula E."/>
            <person name="Kohler A."/>
            <person name="Sanchez-Garcia M."/>
            <person name="Andreopoulos B."/>
            <person name="Barry K.W."/>
            <person name="Bonito G."/>
            <person name="Buee M."/>
            <person name="Carver A."/>
            <person name="Chen C."/>
            <person name="Cichocki N."/>
            <person name="Clum A."/>
            <person name="Culley D."/>
            <person name="Crous P.W."/>
            <person name="Fauchery L."/>
            <person name="Girlanda M."/>
            <person name="Hayes R."/>
            <person name="Keri Z."/>
            <person name="LaButti K."/>
            <person name="Lipzen A."/>
            <person name="Lombard V."/>
            <person name="Magnuson J."/>
            <person name="Maillard F."/>
            <person name="Morin E."/>
            <person name="Murat C."/>
            <person name="Nolan M."/>
            <person name="Ohm R."/>
            <person name="Pangilinan J."/>
            <person name="Pereira M."/>
            <person name="Perotto S."/>
            <person name="Peter M."/>
            <person name="Riley R."/>
            <person name="Sitrit Y."/>
            <person name="Stielow B."/>
            <person name="Szollosi G."/>
            <person name="Zifcakova L."/>
            <person name="Stursova M."/>
            <person name="Spatafora J.W."/>
            <person name="Tedersoo L."/>
            <person name="Vaario L.-M."/>
            <person name="Yamada A."/>
            <person name="Yan M."/>
            <person name="Wang P."/>
            <person name="Xu J."/>
            <person name="Bruns T."/>
            <person name="Baldrian P."/>
            <person name="Vilgalys R."/>
            <person name="Henrissat B."/>
            <person name="Grigoriev I.V."/>
            <person name="Hibbett D."/>
            <person name="Nagy L.G."/>
            <person name="Martin F.M."/>
        </authorList>
    </citation>
    <scope>NUCLEOTIDE SEQUENCE</scope>
    <source>
        <strain evidence="3">Prilba</strain>
    </source>
</reference>
<feature type="compositionally biased region" description="Polar residues" evidence="1">
    <location>
        <begin position="404"/>
        <end position="429"/>
    </location>
</feature>
<feature type="region of interest" description="Disordered" evidence="1">
    <location>
        <begin position="242"/>
        <end position="267"/>
    </location>
</feature>
<feature type="domain" description="BTB" evidence="2">
    <location>
        <begin position="263"/>
        <end position="341"/>
    </location>
</feature>
<protein>
    <recommendedName>
        <fullName evidence="2">BTB domain-containing protein</fullName>
    </recommendedName>
</protein>
<dbReference type="SUPFAM" id="SSF54695">
    <property type="entry name" value="POZ domain"/>
    <property type="match status" value="1"/>
</dbReference>
<name>A0A9P5N2L1_9AGAM</name>
<feature type="compositionally biased region" description="Low complexity" evidence="1">
    <location>
        <begin position="430"/>
        <end position="460"/>
    </location>
</feature>
<evidence type="ECO:0000259" key="2">
    <source>
        <dbReference type="PROSITE" id="PS50097"/>
    </source>
</evidence>
<dbReference type="Proteomes" id="UP000759537">
    <property type="component" value="Unassembled WGS sequence"/>
</dbReference>
<feature type="region of interest" description="Disordered" evidence="1">
    <location>
        <begin position="383"/>
        <end position="518"/>
    </location>
</feature>
<accession>A0A9P5N2L1</accession>
<feature type="compositionally biased region" description="Polar residues" evidence="1">
    <location>
        <begin position="461"/>
        <end position="492"/>
    </location>
</feature>
<dbReference type="Gene3D" id="3.30.710.10">
    <property type="entry name" value="Potassium Channel Kv1.1, Chain A"/>
    <property type="match status" value="1"/>
</dbReference>
<dbReference type="InterPro" id="IPR000210">
    <property type="entry name" value="BTB/POZ_dom"/>
</dbReference>
<organism evidence="3 4">
    <name type="scientific">Russula ochroleuca</name>
    <dbReference type="NCBI Taxonomy" id="152965"/>
    <lineage>
        <taxon>Eukaryota</taxon>
        <taxon>Fungi</taxon>
        <taxon>Dikarya</taxon>
        <taxon>Basidiomycota</taxon>
        <taxon>Agaricomycotina</taxon>
        <taxon>Agaricomycetes</taxon>
        <taxon>Russulales</taxon>
        <taxon>Russulaceae</taxon>
        <taxon>Russula</taxon>
    </lineage>
</organism>
<comment type="caution">
    <text evidence="3">The sequence shown here is derived from an EMBL/GenBank/DDBJ whole genome shotgun (WGS) entry which is preliminary data.</text>
</comment>
<sequence>MWQSTSTAARRAATGVPVASASQDDLTRHWSFTAFEWVVYDVRKLRDFVEGRSPEDAADGRGGPDRDDFGVLRESPTLGDGKYKLEIARTPIDAEATTTHTLSLYVTCLMLDDYPNAENEISASMLAAIKCQDDRVGERGARADWAWDTWQTEWTFRQDNEVWQCALPSLSSLLENSRIYQTDSFVICIQIHTPTGPFFPQHPSAYYVPRDLLEGLEASLDNCNTGDVQFICLEKASREYSQFPASPTPPTTANSESRHSSSSSHSLIAPRITARKRVIYAHSDILKRRSEYFDSMLSSAFAETVPKGERKIHTVVVEEADFVTIYWLLKWVYANWLLFKEEDDPRSAVEGVGAGWSVRWLSARGTAGEWDWKTFSNNSATDDDIVSAASGESSHSHVDGRGSGPSQGKSTFPSGQSTTSSAMRNVVQRSTSASKPPPSSTLRSTSSVVSRRSVVPDSSSITIPVSSPAHTSSGHTTQTISIGSPHYANSPQRPRLRTSAAPSSEDPHAHPTSTPPPASALSVYQIAHRYELPGLATLALEHMMVTITPQSCFALLLASVVWDELHSLVEDFVVERWSEVQVSEEFERGCAEVAAGEWGVDGGKTLMALFRRLRSPAPTNYTRG</sequence>
<gene>
    <name evidence="3" type="ORF">DFH94DRAFT_624452</name>
</gene>
<evidence type="ECO:0000313" key="3">
    <source>
        <dbReference type="EMBL" id="KAF8484691.1"/>
    </source>
</evidence>
<dbReference type="InterPro" id="IPR011333">
    <property type="entry name" value="SKP1/BTB/POZ_sf"/>
</dbReference>
<proteinExistence type="predicted"/>
<feature type="compositionally biased region" description="Basic and acidic residues" evidence="1">
    <location>
        <begin position="52"/>
        <end position="71"/>
    </location>
</feature>
<evidence type="ECO:0000256" key="1">
    <source>
        <dbReference type="SAM" id="MobiDB-lite"/>
    </source>
</evidence>
<dbReference type="EMBL" id="WHVB01000003">
    <property type="protein sequence ID" value="KAF8484691.1"/>
    <property type="molecule type" value="Genomic_DNA"/>
</dbReference>
<dbReference type="PROSITE" id="PS50097">
    <property type="entry name" value="BTB"/>
    <property type="match status" value="1"/>
</dbReference>
<reference evidence="3" key="2">
    <citation type="journal article" date="2020" name="Nat. Commun.">
        <title>Large-scale genome sequencing of mycorrhizal fungi provides insights into the early evolution of symbiotic traits.</title>
        <authorList>
            <person name="Miyauchi S."/>
            <person name="Kiss E."/>
            <person name="Kuo A."/>
            <person name="Drula E."/>
            <person name="Kohler A."/>
            <person name="Sanchez-Garcia M."/>
            <person name="Morin E."/>
            <person name="Andreopoulos B."/>
            <person name="Barry K.W."/>
            <person name="Bonito G."/>
            <person name="Buee M."/>
            <person name="Carver A."/>
            <person name="Chen C."/>
            <person name="Cichocki N."/>
            <person name="Clum A."/>
            <person name="Culley D."/>
            <person name="Crous P.W."/>
            <person name="Fauchery L."/>
            <person name="Girlanda M."/>
            <person name="Hayes R.D."/>
            <person name="Keri Z."/>
            <person name="LaButti K."/>
            <person name="Lipzen A."/>
            <person name="Lombard V."/>
            <person name="Magnuson J."/>
            <person name="Maillard F."/>
            <person name="Murat C."/>
            <person name="Nolan M."/>
            <person name="Ohm R.A."/>
            <person name="Pangilinan J."/>
            <person name="Pereira M.F."/>
            <person name="Perotto S."/>
            <person name="Peter M."/>
            <person name="Pfister S."/>
            <person name="Riley R."/>
            <person name="Sitrit Y."/>
            <person name="Stielow J.B."/>
            <person name="Szollosi G."/>
            <person name="Zifcakova L."/>
            <person name="Stursova M."/>
            <person name="Spatafora J.W."/>
            <person name="Tedersoo L."/>
            <person name="Vaario L.M."/>
            <person name="Yamada A."/>
            <person name="Yan M."/>
            <person name="Wang P."/>
            <person name="Xu J."/>
            <person name="Bruns T."/>
            <person name="Baldrian P."/>
            <person name="Vilgalys R."/>
            <person name="Dunand C."/>
            <person name="Henrissat B."/>
            <person name="Grigoriev I.V."/>
            <person name="Hibbett D."/>
            <person name="Nagy L.G."/>
            <person name="Martin F.M."/>
        </authorList>
    </citation>
    <scope>NUCLEOTIDE SEQUENCE</scope>
    <source>
        <strain evidence="3">Prilba</strain>
    </source>
</reference>
<feature type="region of interest" description="Disordered" evidence="1">
    <location>
        <begin position="52"/>
        <end position="72"/>
    </location>
</feature>
<dbReference type="OrthoDB" id="288590at2759"/>
<dbReference type="AlphaFoldDB" id="A0A9P5N2L1"/>
<dbReference type="CDD" id="cd18186">
    <property type="entry name" value="BTB_POZ_ZBTB_KLHL-like"/>
    <property type="match status" value="1"/>
</dbReference>